<feature type="binding site" evidence="4">
    <location>
        <position position="74"/>
    </location>
    <ligand>
        <name>substrate</name>
    </ligand>
</feature>
<dbReference type="GO" id="GO:0042866">
    <property type="term" value="P:pyruvate biosynthetic process"/>
    <property type="evidence" value="ECO:0007669"/>
    <property type="project" value="UniProtKB-UniRule"/>
</dbReference>
<comment type="pathway">
    <text evidence="4">Cofactor biosynthesis; ubiquinone biosynthesis.</text>
</comment>
<dbReference type="HAMAP" id="MF_01632">
    <property type="entry name" value="UbiC"/>
    <property type="match status" value="1"/>
</dbReference>
<organism evidence="5">
    <name type="scientific">Salinispirillum sp. LH 10-3-1</name>
    <dbReference type="NCBI Taxonomy" id="2952525"/>
    <lineage>
        <taxon>Bacteria</taxon>
        <taxon>Pseudomonadati</taxon>
        <taxon>Pseudomonadota</taxon>
        <taxon>Gammaproteobacteria</taxon>
        <taxon>Oceanospirillales</taxon>
        <taxon>Saccharospirillaceae</taxon>
        <taxon>Salinispirillum</taxon>
    </lineage>
</organism>
<evidence type="ECO:0000256" key="1">
    <source>
        <dbReference type="ARBA" id="ARBA00022490"/>
    </source>
</evidence>
<dbReference type="InterPro" id="IPR007440">
    <property type="entry name" value="Chorismate--pyruvate_lyase"/>
</dbReference>
<accession>A0AB38YGB9</accession>
<dbReference type="SUPFAM" id="SSF64288">
    <property type="entry name" value="Chorismate lyase-like"/>
    <property type="match status" value="1"/>
</dbReference>
<dbReference type="RefSeq" id="WP_304995425.1">
    <property type="nucleotide sequence ID" value="NZ_CP101717.1"/>
</dbReference>
<sequence length="162" mass="18632">MPDFSQIRAMTWSTGLPLSTLERAWLADPGSLTEKLVAASAGDFKVVLHSEQRHWTSPGKPSPTHHGHDLYWCRDVTLYGCGQPWVQARTMVPAREQRLLQRLRQLGTRPLGAFLFSQPNLQRLRMDYARLESGVARRSWFTLGRQEIILVEVFLPTFFDRL</sequence>
<dbReference type="EMBL" id="CP101717">
    <property type="protein sequence ID" value="WLD58138.1"/>
    <property type="molecule type" value="Genomic_DNA"/>
</dbReference>
<dbReference type="InterPro" id="IPR028978">
    <property type="entry name" value="Chorismate_lyase_/UTRA_dom_sf"/>
</dbReference>
<keyword evidence="4" id="KW-0670">Pyruvate</keyword>
<proteinExistence type="inferred from homology"/>
<evidence type="ECO:0000313" key="5">
    <source>
        <dbReference type="EMBL" id="WLD58138.1"/>
    </source>
</evidence>
<dbReference type="GO" id="GO:0006744">
    <property type="term" value="P:ubiquinone biosynthetic process"/>
    <property type="evidence" value="ECO:0007669"/>
    <property type="project" value="UniProtKB-UniRule"/>
</dbReference>
<comment type="catalytic activity">
    <reaction evidence="4">
        <text>chorismate = 4-hydroxybenzoate + pyruvate</text>
        <dbReference type="Rhea" id="RHEA:16505"/>
        <dbReference type="ChEBI" id="CHEBI:15361"/>
        <dbReference type="ChEBI" id="CHEBI:17879"/>
        <dbReference type="ChEBI" id="CHEBI:29748"/>
        <dbReference type="EC" id="4.1.3.40"/>
    </reaction>
</comment>
<keyword evidence="3 4" id="KW-0456">Lyase</keyword>
<evidence type="ECO:0000256" key="2">
    <source>
        <dbReference type="ARBA" id="ARBA00022688"/>
    </source>
</evidence>
<feature type="binding site" evidence="4">
    <location>
        <position position="152"/>
    </location>
    <ligand>
        <name>substrate</name>
    </ligand>
</feature>
<dbReference type="AlphaFoldDB" id="A0AB38YGB9"/>
<dbReference type="PANTHER" id="PTHR38683">
    <property type="entry name" value="CHORISMATE PYRUVATE-LYASE"/>
    <property type="match status" value="1"/>
</dbReference>
<gene>
    <name evidence="4" type="primary">ubiC</name>
    <name evidence="5" type="ORF">NFC81_15705</name>
</gene>
<dbReference type="PANTHER" id="PTHR38683:SF1">
    <property type="entry name" value="CHORISMATE PYRUVATE-LYASE"/>
    <property type="match status" value="1"/>
</dbReference>
<reference evidence="5" key="1">
    <citation type="submission" date="2022-07" db="EMBL/GenBank/DDBJ databases">
        <title>Complete genome sequence of Salinispirillum sp. LH10-3-1 capable of multiple carbohydrate inversion isolated from a soda lake.</title>
        <authorList>
            <person name="Liu J."/>
            <person name="Zhai Y."/>
            <person name="Zhang H."/>
            <person name="Yang H."/>
            <person name="Qu J."/>
            <person name="Li J."/>
        </authorList>
    </citation>
    <scope>NUCLEOTIDE SEQUENCE</scope>
    <source>
        <strain evidence="5">LH 10-3-1</strain>
    </source>
</reference>
<keyword evidence="1 4" id="KW-0963">Cytoplasm</keyword>
<dbReference type="GO" id="GO:0005829">
    <property type="term" value="C:cytosol"/>
    <property type="evidence" value="ECO:0007669"/>
    <property type="project" value="TreeGrafter"/>
</dbReference>
<dbReference type="Gene3D" id="3.40.1410.10">
    <property type="entry name" value="Chorismate lyase-like"/>
    <property type="match status" value="1"/>
</dbReference>
<name>A0AB38YGB9_9GAMM</name>
<evidence type="ECO:0000256" key="3">
    <source>
        <dbReference type="ARBA" id="ARBA00023239"/>
    </source>
</evidence>
<dbReference type="GO" id="GO:0008813">
    <property type="term" value="F:chorismate lyase activity"/>
    <property type="evidence" value="ECO:0007669"/>
    <property type="project" value="UniProtKB-UniRule"/>
</dbReference>
<keyword evidence="2 4" id="KW-0831">Ubiquinone biosynthesis</keyword>
<evidence type="ECO:0000256" key="4">
    <source>
        <dbReference type="HAMAP-Rule" id="MF_01632"/>
    </source>
</evidence>
<dbReference type="Pfam" id="PF04345">
    <property type="entry name" value="Chor_lyase"/>
    <property type="match status" value="1"/>
</dbReference>
<comment type="subcellular location">
    <subcellularLocation>
        <location evidence="4">Cytoplasm</location>
    </subcellularLocation>
</comment>
<comment type="caution">
    <text evidence="4">Lacks conserved residue(s) required for the propagation of feature annotation.</text>
</comment>
<feature type="binding site" evidence="4">
    <location>
        <position position="111"/>
    </location>
    <ligand>
        <name>substrate</name>
    </ligand>
</feature>
<dbReference type="EC" id="4.1.3.40" evidence="4"/>
<protein>
    <recommendedName>
        <fullName evidence="4">Probable chorismate pyruvate-lyase</fullName>
        <shortName evidence="4">CL</shortName>
        <shortName evidence="4">CPL</shortName>
        <ecNumber evidence="4">4.1.3.40</ecNumber>
    </recommendedName>
</protein>
<comment type="function">
    <text evidence="4">Removes the pyruvyl group from chorismate, with concomitant aromatization of the ring, to provide 4-hydroxybenzoate (4HB) for the ubiquinone pathway.</text>
</comment>
<comment type="similarity">
    <text evidence="4">Belongs to the UbiC family.</text>
</comment>